<accession>A0AAD3SGV0</accession>
<protein>
    <submittedName>
        <fullName evidence="1">Uncharacterized protein</fullName>
    </submittedName>
</protein>
<dbReference type="EMBL" id="BSYO01000010">
    <property type="protein sequence ID" value="GMH10555.1"/>
    <property type="molecule type" value="Genomic_DNA"/>
</dbReference>
<dbReference type="Proteomes" id="UP001279734">
    <property type="component" value="Unassembled WGS sequence"/>
</dbReference>
<evidence type="ECO:0000313" key="1">
    <source>
        <dbReference type="EMBL" id="GMH10555.1"/>
    </source>
</evidence>
<sequence length="112" mass="12810">MAEEKPERRFIVSRGTRVLLEHASSAPLWLWHRLERHSGSYICRLAPRIELERSSSTLLIPILTPASPRASFELLLAHFGASLAFKRYSGARHAHIKPVVSLLRVFIIRDPF</sequence>
<keyword evidence="2" id="KW-1185">Reference proteome</keyword>
<dbReference type="AlphaFoldDB" id="A0AAD3SGV0"/>
<reference evidence="1" key="1">
    <citation type="submission" date="2023-05" db="EMBL/GenBank/DDBJ databases">
        <title>Nepenthes gracilis genome sequencing.</title>
        <authorList>
            <person name="Fukushima K."/>
        </authorList>
    </citation>
    <scope>NUCLEOTIDE SEQUENCE</scope>
    <source>
        <strain evidence="1">SING2019-196</strain>
    </source>
</reference>
<gene>
    <name evidence="1" type="ORF">Nepgr_012396</name>
</gene>
<evidence type="ECO:0000313" key="2">
    <source>
        <dbReference type="Proteomes" id="UP001279734"/>
    </source>
</evidence>
<organism evidence="1 2">
    <name type="scientific">Nepenthes gracilis</name>
    <name type="common">Slender pitcher plant</name>
    <dbReference type="NCBI Taxonomy" id="150966"/>
    <lineage>
        <taxon>Eukaryota</taxon>
        <taxon>Viridiplantae</taxon>
        <taxon>Streptophyta</taxon>
        <taxon>Embryophyta</taxon>
        <taxon>Tracheophyta</taxon>
        <taxon>Spermatophyta</taxon>
        <taxon>Magnoliopsida</taxon>
        <taxon>eudicotyledons</taxon>
        <taxon>Gunneridae</taxon>
        <taxon>Pentapetalae</taxon>
        <taxon>Caryophyllales</taxon>
        <taxon>Nepenthaceae</taxon>
        <taxon>Nepenthes</taxon>
    </lineage>
</organism>
<name>A0AAD3SGV0_NEPGR</name>
<proteinExistence type="predicted"/>
<comment type="caution">
    <text evidence="1">The sequence shown here is derived from an EMBL/GenBank/DDBJ whole genome shotgun (WGS) entry which is preliminary data.</text>
</comment>